<accession>A0A0D8FUC7</accession>
<sequence>MAEPIDYIQPGTTTGLDDPRTEPKKLEELLVAARYGGADALAVILEKIDSNAGRAAITRLAKLTMLGGSYTPLLVERLASGIQATSASVAYSKVPTWRELARQLRLPSTRRGIAATLALMRALGGEEF</sequence>
<evidence type="ECO:0000313" key="3">
    <source>
        <dbReference type="Proteomes" id="UP000032336"/>
    </source>
</evidence>
<dbReference type="RefSeq" id="WP_035390088.1">
    <property type="nucleotide sequence ID" value="NZ_JXUW01000010.1"/>
</dbReference>
<dbReference type="AlphaFoldDB" id="A0A0D8FUC7"/>
<reference evidence="2 3" key="1">
    <citation type="submission" date="2015-01" db="EMBL/GenBank/DDBJ databases">
        <title>Draft genome of the acidophilic iron oxidizer Ferrimicrobium acidiphilum strain T23.</title>
        <authorList>
            <person name="Poehlein A."/>
            <person name="Eisen S."/>
            <person name="Schloemann M."/>
            <person name="Johnson B.D."/>
            <person name="Daniel R."/>
            <person name="Muehling M."/>
        </authorList>
    </citation>
    <scope>NUCLEOTIDE SEQUENCE [LARGE SCALE GENOMIC DNA]</scope>
    <source>
        <strain evidence="2 3">T23</strain>
    </source>
</reference>
<proteinExistence type="predicted"/>
<dbReference type="EMBL" id="JXUW01000010">
    <property type="protein sequence ID" value="KJE76880.1"/>
    <property type="molecule type" value="Genomic_DNA"/>
</dbReference>
<dbReference type="STRING" id="1121877.FEAC_13820"/>
<protein>
    <submittedName>
        <fullName evidence="2">Uncharacterized protein</fullName>
    </submittedName>
</protein>
<feature type="region of interest" description="Disordered" evidence="1">
    <location>
        <begin position="1"/>
        <end position="22"/>
    </location>
</feature>
<keyword evidence="3" id="KW-1185">Reference proteome</keyword>
<dbReference type="Proteomes" id="UP000032336">
    <property type="component" value="Unassembled WGS sequence"/>
</dbReference>
<organism evidence="2 3">
    <name type="scientific">Ferrimicrobium acidiphilum DSM 19497</name>
    <dbReference type="NCBI Taxonomy" id="1121877"/>
    <lineage>
        <taxon>Bacteria</taxon>
        <taxon>Bacillati</taxon>
        <taxon>Actinomycetota</taxon>
        <taxon>Acidimicrobiia</taxon>
        <taxon>Acidimicrobiales</taxon>
        <taxon>Acidimicrobiaceae</taxon>
        <taxon>Ferrimicrobium</taxon>
    </lineage>
</organism>
<name>A0A0D8FUC7_9ACTN</name>
<evidence type="ECO:0000313" key="2">
    <source>
        <dbReference type="EMBL" id="KJE76880.1"/>
    </source>
</evidence>
<gene>
    <name evidence="2" type="ORF">FEAC_13820</name>
</gene>
<evidence type="ECO:0000256" key="1">
    <source>
        <dbReference type="SAM" id="MobiDB-lite"/>
    </source>
</evidence>
<comment type="caution">
    <text evidence="2">The sequence shown here is derived from an EMBL/GenBank/DDBJ whole genome shotgun (WGS) entry which is preliminary data.</text>
</comment>
<dbReference type="PATRIC" id="fig|1121877.4.peg.1510"/>
<dbReference type="GeneID" id="78372590"/>